<protein>
    <submittedName>
        <fullName evidence="2">Uncharacterized protein</fullName>
    </submittedName>
</protein>
<feature type="compositionally biased region" description="Polar residues" evidence="1">
    <location>
        <begin position="627"/>
        <end position="636"/>
    </location>
</feature>
<feature type="region of interest" description="Disordered" evidence="1">
    <location>
        <begin position="1285"/>
        <end position="1337"/>
    </location>
</feature>
<feature type="region of interest" description="Disordered" evidence="1">
    <location>
        <begin position="2310"/>
        <end position="2337"/>
    </location>
</feature>
<feature type="compositionally biased region" description="Basic residues" evidence="1">
    <location>
        <begin position="1873"/>
        <end position="1882"/>
    </location>
</feature>
<feature type="region of interest" description="Disordered" evidence="1">
    <location>
        <begin position="698"/>
        <end position="764"/>
    </location>
</feature>
<feature type="region of interest" description="Disordered" evidence="1">
    <location>
        <begin position="146"/>
        <end position="177"/>
    </location>
</feature>
<dbReference type="EMBL" id="VSWC01000042">
    <property type="protein sequence ID" value="KAA1102984.1"/>
    <property type="molecule type" value="Genomic_DNA"/>
</dbReference>
<name>A0A5B0PQK3_PUCGR</name>
<feature type="compositionally biased region" description="Basic residues" evidence="1">
    <location>
        <begin position="157"/>
        <end position="168"/>
    </location>
</feature>
<feature type="compositionally biased region" description="Polar residues" evidence="1">
    <location>
        <begin position="450"/>
        <end position="467"/>
    </location>
</feature>
<evidence type="ECO:0000313" key="3">
    <source>
        <dbReference type="Proteomes" id="UP000324748"/>
    </source>
</evidence>
<feature type="compositionally biased region" description="Polar residues" evidence="1">
    <location>
        <begin position="831"/>
        <end position="843"/>
    </location>
</feature>
<feature type="region of interest" description="Disordered" evidence="1">
    <location>
        <begin position="1058"/>
        <end position="1119"/>
    </location>
</feature>
<dbReference type="OrthoDB" id="2507498at2759"/>
<feature type="compositionally biased region" description="Polar residues" evidence="1">
    <location>
        <begin position="1071"/>
        <end position="1087"/>
    </location>
</feature>
<feature type="compositionally biased region" description="Pro residues" evidence="1">
    <location>
        <begin position="577"/>
        <end position="593"/>
    </location>
</feature>
<feature type="region of interest" description="Disordered" evidence="1">
    <location>
        <begin position="1586"/>
        <end position="1817"/>
    </location>
</feature>
<feature type="compositionally biased region" description="Low complexity" evidence="1">
    <location>
        <begin position="1787"/>
        <end position="1806"/>
    </location>
</feature>
<feature type="region of interest" description="Disordered" evidence="1">
    <location>
        <begin position="425"/>
        <end position="486"/>
    </location>
</feature>
<feature type="compositionally biased region" description="Polar residues" evidence="1">
    <location>
        <begin position="1322"/>
        <end position="1332"/>
    </location>
</feature>
<feature type="region of interest" description="Disordered" evidence="1">
    <location>
        <begin position="831"/>
        <end position="863"/>
    </location>
</feature>
<evidence type="ECO:0000256" key="1">
    <source>
        <dbReference type="SAM" id="MobiDB-lite"/>
    </source>
</evidence>
<reference evidence="2 3" key="1">
    <citation type="submission" date="2019-05" db="EMBL/GenBank/DDBJ databases">
        <title>Emergence of the Ug99 lineage of the wheat stem rust pathogen through somatic hybridization.</title>
        <authorList>
            <person name="Li F."/>
            <person name="Upadhyaya N.M."/>
            <person name="Sperschneider J."/>
            <person name="Matny O."/>
            <person name="Nguyen-Phuc H."/>
            <person name="Mago R."/>
            <person name="Raley C."/>
            <person name="Miller M.E."/>
            <person name="Silverstein K.A.T."/>
            <person name="Henningsen E."/>
            <person name="Hirsch C.D."/>
            <person name="Visser B."/>
            <person name="Pretorius Z.A."/>
            <person name="Steffenson B.J."/>
            <person name="Schwessinger B."/>
            <person name="Dodds P.N."/>
            <person name="Figueroa M."/>
        </authorList>
    </citation>
    <scope>NUCLEOTIDE SEQUENCE [LARGE SCALE GENOMIC DNA]</scope>
    <source>
        <strain evidence="2">21-0</strain>
    </source>
</reference>
<feature type="compositionally biased region" description="Polar residues" evidence="1">
    <location>
        <begin position="942"/>
        <end position="984"/>
    </location>
</feature>
<feature type="compositionally biased region" description="Polar residues" evidence="1">
    <location>
        <begin position="2040"/>
        <end position="2051"/>
    </location>
</feature>
<feature type="compositionally biased region" description="Basic and acidic residues" evidence="1">
    <location>
        <begin position="1764"/>
        <end position="1777"/>
    </location>
</feature>
<feature type="compositionally biased region" description="Low complexity" evidence="1">
    <location>
        <begin position="1752"/>
        <end position="1763"/>
    </location>
</feature>
<feature type="region of interest" description="Disordered" evidence="1">
    <location>
        <begin position="558"/>
        <end position="661"/>
    </location>
</feature>
<feature type="compositionally biased region" description="Basic and acidic residues" evidence="1">
    <location>
        <begin position="1660"/>
        <end position="1683"/>
    </location>
</feature>
<feature type="compositionally biased region" description="Basic and acidic residues" evidence="1">
    <location>
        <begin position="1721"/>
        <end position="1740"/>
    </location>
</feature>
<feature type="region of interest" description="Disordered" evidence="1">
    <location>
        <begin position="2040"/>
        <end position="2069"/>
    </location>
</feature>
<feature type="compositionally biased region" description="Basic and acidic residues" evidence="1">
    <location>
        <begin position="1614"/>
        <end position="1643"/>
    </location>
</feature>
<evidence type="ECO:0000313" key="2">
    <source>
        <dbReference type="EMBL" id="KAA1102984.1"/>
    </source>
</evidence>
<feature type="region of interest" description="Disordered" evidence="1">
    <location>
        <begin position="1223"/>
        <end position="1244"/>
    </location>
</feature>
<feature type="region of interest" description="Disordered" evidence="1">
    <location>
        <begin position="1853"/>
        <end position="1882"/>
    </location>
</feature>
<feature type="compositionally biased region" description="Basic residues" evidence="1">
    <location>
        <begin position="1015"/>
        <end position="1024"/>
    </location>
</feature>
<feature type="region of interest" description="Disordered" evidence="1">
    <location>
        <begin position="358"/>
        <end position="384"/>
    </location>
</feature>
<proteinExistence type="predicted"/>
<gene>
    <name evidence="2" type="ORF">PGT21_003128</name>
</gene>
<feature type="compositionally biased region" description="Polar residues" evidence="1">
    <location>
        <begin position="1476"/>
        <end position="1486"/>
    </location>
</feature>
<keyword evidence="3" id="KW-1185">Reference proteome</keyword>
<organism evidence="2 3">
    <name type="scientific">Puccinia graminis f. sp. tritici</name>
    <dbReference type="NCBI Taxonomy" id="56615"/>
    <lineage>
        <taxon>Eukaryota</taxon>
        <taxon>Fungi</taxon>
        <taxon>Dikarya</taxon>
        <taxon>Basidiomycota</taxon>
        <taxon>Pucciniomycotina</taxon>
        <taxon>Pucciniomycetes</taxon>
        <taxon>Pucciniales</taxon>
        <taxon>Pucciniaceae</taxon>
        <taxon>Puccinia</taxon>
    </lineage>
</organism>
<feature type="compositionally biased region" description="Polar residues" evidence="1">
    <location>
        <begin position="1684"/>
        <end position="1718"/>
    </location>
</feature>
<comment type="caution">
    <text evidence="2">The sequence shown here is derived from an EMBL/GenBank/DDBJ whole genome shotgun (WGS) entry which is preliminary data.</text>
</comment>
<dbReference type="Proteomes" id="UP000324748">
    <property type="component" value="Unassembled WGS sequence"/>
</dbReference>
<feature type="region of interest" description="Disordered" evidence="1">
    <location>
        <begin position="1412"/>
        <end position="1511"/>
    </location>
</feature>
<sequence length="2379" mass="265048">MDRLTAGYPTTLSFKNRGSRHYTTPTYAIIHKHGHQPPIRLQLTGNSIQRLQPTTMYPHRLYPLTISPQLFCLRPNAPRPIFQCQTTNRISINLSAPFTSPNGPRDYGFWQIYRPQLNSIAFFPNGHVLYQEWQLTHFHRLYAGERKRKTAASSKAPVHRPRARKKPAGKLDVEATSEALSKQSFPVDPSGRRLALIQLFKNSTCHPQRSRQASIGRLDEDPSTIDRARLKQLLKDAGIQHRPAAHQTTLVKLYKIHLAKDQGSNPPPLNSDNLNAAPDSLLPVIHTRQPNATQAPSILPTSSTNQLLVTPLPTTSSLLPISHTCQPNATTQAVSIHPNLSTNPPLVTPLPSTTVSFNTPLNLPLKRSSTKRTRETIEPDEDLSADPLSLSRERLKELLKQAGIEHRPKARHTTLAKLYSNHLSQTNSTIPDHPAPTQKRLRIEPHTPGGASNSESDPLCQSTSCQKSLHAKLSQPEDHPNKSTSHHMLSLLNPVHSASTAEPESHPEGVSLASVTQPSIIPSTSTSHLTVLPAIPVPSLLLAERASSPAIFDSLADHTPEINHLPPQGANLERTQPPQPHVVPPFAARPPQEPCNSADRPPQEPSNSADRPPLEPSSSADRPPKEPSNSDPTPRNQDALPRSSGPVKRKREQPTWPRPSKLSTAQIQEILVEHHVHFTASDDAITLAGLYRSLIDRQRSKSMSQKRPKKNTPSLKPRQGRHRSAAKSNHSDHEDTPNQEGNPNINFVPHVAPESTSNTIPNVDRKRVRWSHPLDDSASYLNLADPIDTPRMFDHEHDCTPDRAPSSLATSSLPVQPSAAAIIPKNTAEPQITEPVNNCSTGTAPPETNIPEKERPGRSSNLPSLSAPILCSLPAQTCAAPLTPGHTATNLSSIPTQTALDNAEQGPNFNPETADRSILIKSLASFPTSEPQNTIDDRNFTPHDSASPTPSSHQNRSTPRVVVGSSSSRTPVRLSTSPSVTWNKSVKRKYSPGTNSSPEAPCKKRQLNHPILPLKNRRSRRRLPRGTLQGGSPDSTFNFIANVSNTPVSQAITSFDASAKQDNRNPPVPAQASTSLDASANQLPITHSPTTPSSSKRKCESQQPEAPSIELPSHSPDRLKNFTASLSRERLKDLLKQAGINHRPKARQTTLAKLYSRHLAKVDSKIRNTLASSNKRLRIEPNSCSEHISPPSCPSPPLDFTSRQNAESTFCHKPVNVSPQITQSASNPLAKRKQTPPTWPRPSRISITQIQEILTEHCISFNPNDDFTTLARLYRSLIEQQRLDLPSKKRRTNSEALAASEDHTRNQRRRKSNNRQQLSRHPQVNTDTTATVPGTEPFATVYNPDIIMTIPNTDNLATVTATSNIQLHNNQPSSTSFELSRDHLFAPDRSQWISPSTLLPSTLVLETVNPGKLNQPSQYVNHSATATIPLRPDPPKTYDPRIDDEDTSLPLRRRKLRKSTCIASTSSDQDGDTNEPRQSTSYTTEPQDPPQYANPMQTSWCKQPRKPSKTIVSTVSNNEAATSDQGHQSVHHIDSAQDQSLNKSFHQEENYISVSDWDQQSETSFPQDEDFIPDQDQQSDLDYISDRDQQSETSFPQDEDFMPDQDQQSNSDYISDRDQQSETSFPKDEDFIPDQDQQRHLEWDSPDQDEQSYWQLDSPQEQHGDSYEDHFSPNRDEQSHQDLDSPQEQIINQTEEGLISDQDQQSNCDLDSPRNQSGHVPADRNSLKEKSFNLSDHQEPTADDDEYTTPELSGTLQGLGSSTSDDRASTSDSRNDVEVQSLLVPAQSKQSTQSSHSHTRTQSNQTKELPPDLPLAQKKEYLKHYSVRFKSRDKKARITELYDAMRTRQIAKAMQKSRNAENFPPTSPDTHHPTSKLKSKRHLRKKGKANAKADQIASIPCTSPTLLFSEGLAPSSPCSMQSVIYDSTGRPDCLSSPAPSSRMSIDNDIFTAHADCNNRSERMSLDDEPSDVFRWRTSVTSNSHCDKENVNDSGPIVLALQSYARQSTEMSKQMLNRMDGMVDRLDSVAEAVEDLNTTVQVNSNNHPLSRNSKGKGKGKDPLTGDNAMPQGGEFARLIRQHFATLLGWKGKTLPHHDEQDSRMNIDDELEDLSSDPDYPYRNGPGHPSATPETLAIMWRMMSEAQIDSFRPDFNQPIDSPDNVHLLDLAVKTFLELVKCKEYTGIDMENVNEEIIRNAIHRHVTWRLRRRYRQENKWEPGKKAEHNKNLRHARVEVLSNYPNLSGLIPIVQVACSDDDTDNEVAQTVQTSYSKKQPKRCIVRSIPWRHPKIAGMMVKIDQLKASIIAATPKGSSGAAPRVRRRVSSPKASELKPPSDTSKAVFSREWLENLTWHRREALNLRSKPDVKALVRELEKITC</sequence>
<feature type="region of interest" description="Disordered" evidence="1">
    <location>
        <begin position="927"/>
        <end position="1038"/>
    </location>
</feature>
<feature type="compositionally biased region" description="Polar residues" evidence="1">
    <location>
        <begin position="1412"/>
        <end position="1426"/>
    </location>
</feature>
<accession>A0A5B0PQK3</accession>